<dbReference type="EMBL" id="CP036532">
    <property type="protein sequence ID" value="QBK29577.1"/>
    <property type="molecule type" value="Genomic_DNA"/>
</dbReference>
<comment type="similarity">
    <text evidence="1 4">Belongs to the pyrroline-5-carboxylate reductase family.</text>
</comment>
<keyword evidence="3 4" id="KW-0560">Oxidoreductase</keyword>
<dbReference type="OrthoDB" id="9805754at2"/>
<dbReference type="Gene3D" id="1.10.3730.10">
    <property type="entry name" value="ProC C-terminal domain-like"/>
    <property type="match status" value="1"/>
</dbReference>
<feature type="domain" description="Pyrroline-5-carboxylate reductase dimerisation" evidence="8">
    <location>
        <begin position="175"/>
        <end position="280"/>
    </location>
</feature>
<comment type="pathway">
    <text evidence="4">Amino-acid biosynthesis; L-proline biosynthesis; L-proline from L-glutamate 5-semialdehyde: step 1/1.</text>
</comment>
<evidence type="ECO:0000256" key="6">
    <source>
        <dbReference type="PIRSR" id="PIRSR000193-1"/>
    </source>
</evidence>
<accession>A0A4P6UWL7</accession>
<comment type="subcellular location">
    <subcellularLocation>
        <location evidence="4">Cytoplasm</location>
    </subcellularLocation>
</comment>
<dbReference type="GO" id="GO:0005737">
    <property type="term" value="C:cytoplasm"/>
    <property type="evidence" value="ECO:0007669"/>
    <property type="project" value="UniProtKB-SubCell"/>
</dbReference>
<keyword evidence="10" id="KW-1185">Reference proteome</keyword>
<evidence type="ECO:0000256" key="2">
    <source>
        <dbReference type="ARBA" id="ARBA00022857"/>
    </source>
</evidence>
<feature type="domain" description="Pyrroline-5-carboxylate reductase catalytic N-terminal" evidence="7">
    <location>
        <begin position="16"/>
        <end position="111"/>
    </location>
</feature>
<keyword evidence="2 4" id="KW-0521">NADP</keyword>
<dbReference type="GO" id="GO:0055129">
    <property type="term" value="P:L-proline biosynthetic process"/>
    <property type="evidence" value="ECO:0007669"/>
    <property type="project" value="UniProtKB-UniRule"/>
</dbReference>
<dbReference type="GO" id="GO:0004735">
    <property type="term" value="F:pyrroline-5-carboxylate reductase activity"/>
    <property type="evidence" value="ECO:0007669"/>
    <property type="project" value="UniProtKB-UniRule"/>
</dbReference>
<sequence length="282" mass="29198">MITGTGLISQPTSVVLAGCGNMGFAMLRGWLATGTLKPQDVHVVEPLDALLLRADGQGVNTYSTAAALPGDLMPDIVIFAVKPQVIGDVIGDYLRFSQPGRGTTFVSVAAGVPIARFERELAPGAPVIRVMPNTPAAVGEGAMVMCANAHVTDRQRKTVERLMAASGEVTEIGDEALMDAVTAVSGSGPAYVFHLIEALTEAGKAVGLPDDIAGRLALQTVHGAARYAHQSGEDPGTLREQVTSPNGTTAAALGVLMRPDGLAALLEEAVRAARDRAIELGR</sequence>
<evidence type="ECO:0000256" key="1">
    <source>
        <dbReference type="ARBA" id="ARBA00005525"/>
    </source>
</evidence>
<reference evidence="9 10" key="1">
    <citation type="journal article" date="2017" name="Int. J. Syst. Evol. Microbiol.">
        <title>Roseitalea porphyridii gen. nov., sp. nov., isolated from a red alga, and reclassification of Hoeflea suaedae Chung et al. 2013 as Pseudohoeflea suaedae gen. nov., comb. nov.</title>
        <authorList>
            <person name="Hyeon J.W."/>
            <person name="Jeong S.E."/>
            <person name="Baek K."/>
            <person name="Jeon C.O."/>
        </authorList>
    </citation>
    <scope>NUCLEOTIDE SEQUENCE [LARGE SCALE GENOMIC DNA]</scope>
    <source>
        <strain evidence="9 10">MA7-20</strain>
    </source>
</reference>
<gene>
    <name evidence="4" type="primary">proC</name>
    <name evidence="9" type="ORF">E0E05_02580</name>
</gene>
<dbReference type="SUPFAM" id="SSF51735">
    <property type="entry name" value="NAD(P)-binding Rossmann-fold domains"/>
    <property type="match status" value="1"/>
</dbReference>
<dbReference type="AlphaFoldDB" id="A0A4P6UWL7"/>
<evidence type="ECO:0000256" key="5">
    <source>
        <dbReference type="NCBIfam" id="TIGR00112"/>
    </source>
</evidence>
<dbReference type="NCBIfam" id="TIGR00112">
    <property type="entry name" value="proC"/>
    <property type="match status" value="1"/>
</dbReference>
<comment type="catalytic activity">
    <reaction evidence="4">
        <text>L-proline + NADP(+) = (S)-1-pyrroline-5-carboxylate + NADPH + 2 H(+)</text>
        <dbReference type="Rhea" id="RHEA:14109"/>
        <dbReference type="ChEBI" id="CHEBI:15378"/>
        <dbReference type="ChEBI" id="CHEBI:17388"/>
        <dbReference type="ChEBI" id="CHEBI:57783"/>
        <dbReference type="ChEBI" id="CHEBI:58349"/>
        <dbReference type="ChEBI" id="CHEBI:60039"/>
        <dbReference type="EC" id="1.5.1.2"/>
    </reaction>
</comment>
<dbReference type="PIRSF" id="PIRSF000193">
    <property type="entry name" value="Pyrrol-5-carb_rd"/>
    <property type="match status" value="1"/>
</dbReference>
<dbReference type="KEGG" id="rpod:E0E05_02580"/>
<dbReference type="PANTHER" id="PTHR11645">
    <property type="entry name" value="PYRROLINE-5-CARBOXYLATE REDUCTASE"/>
    <property type="match status" value="1"/>
</dbReference>
<organism evidence="9 10">
    <name type="scientific">Roseitalea porphyridii</name>
    <dbReference type="NCBI Taxonomy" id="1852022"/>
    <lineage>
        <taxon>Bacteria</taxon>
        <taxon>Pseudomonadati</taxon>
        <taxon>Pseudomonadota</taxon>
        <taxon>Alphaproteobacteria</taxon>
        <taxon>Hyphomicrobiales</taxon>
        <taxon>Ahrensiaceae</taxon>
        <taxon>Roseitalea</taxon>
    </lineage>
</organism>
<dbReference type="UniPathway" id="UPA00098">
    <property type="reaction ID" value="UER00361"/>
</dbReference>
<dbReference type="InterPro" id="IPR036291">
    <property type="entry name" value="NAD(P)-bd_dom_sf"/>
</dbReference>
<comment type="catalytic activity">
    <reaction evidence="4">
        <text>L-proline + NAD(+) = (S)-1-pyrroline-5-carboxylate + NADH + 2 H(+)</text>
        <dbReference type="Rhea" id="RHEA:14105"/>
        <dbReference type="ChEBI" id="CHEBI:15378"/>
        <dbReference type="ChEBI" id="CHEBI:17388"/>
        <dbReference type="ChEBI" id="CHEBI:57540"/>
        <dbReference type="ChEBI" id="CHEBI:57945"/>
        <dbReference type="ChEBI" id="CHEBI:60039"/>
        <dbReference type="EC" id="1.5.1.2"/>
    </reaction>
</comment>
<evidence type="ECO:0000256" key="4">
    <source>
        <dbReference type="HAMAP-Rule" id="MF_01925"/>
    </source>
</evidence>
<keyword evidence="4" id="KW-0028">Amino-acid biosynthesis</keyword>
<evidence type="ECO:0000313" key="9">
    <source>
        <dbReference type="EMBL" id="QBK29577.1"/>
    </source>
</evidence>
<proteinExistence type="inferred from homology"/>
<evidence type="ECO:0000256" key="3">
    <source>
        <dbReference type="ARBA" id="ARBA00023002"/>
    </source>
</evidence>
<keyword evidence="4" id="KW-0641">Proline biosynthesis</keyword>
<comment type="function">
    <text evidence="4">Catalyzes the reduction of 1-pyrroline-5-carboxylate (PCA) to L-proline.</text>
</comment>
<name>A0A4P6UWL7_9HYPH</name>
<dbReference type="PANTHER" id="PTHR11645:SF0">
    <property type="entry name" value="PYRROLINE-5-CARBOXYLATE REDUCTASE 3"/>
    <property type="match status" value="1"/>
</dbReference>
<dbReference type="EC" id="1.5.1.2" evidence="4 5"/>
<dbReference type="HAMAP" id="MF_01925">
    <property type="entry name" value="P5C_reductase"/>
    <property type="match status" value="1"/>
</dbReference>
<dbReference type="InterPro" id="IPR000304">
    <property type="entry name" value="Pyrroline-COOH_reductase"/>
</dbReference>
<dbReference type="Gene3D" id="3.40.50.720">
    <property type="entry name" value="NAD(P)-binding Rossmann-like Domain"/>
    <property type="match status" value="1"/>
</dbReference>
<evidence type="ECO:0000313" key="10">
    <source>
        <dbReference type="Proteomes" id="UP000293719"/>
    </source>
</evidence>
<dbReference type="SUPFAM" id="SSF48179">
    <property type="entry name" value="6-phosphogluconate dehydrogenase C-terminal domain-like"/>
    <property type="match status" value="1"/>
</dbReference>
<dbReference type="Pfam" id="PF14748">
    <property type="entry name" value="P5CR_dimer"/>
    <property type="match status" value="1"/>
</dbReference>
<evidence type="ECO:0000259" key="7">
    <source>
        <dbReference type="Pfam" id="PF03807"/>
    </source>
</evidence>
<feature type="binding site" evidence="6">
    <location>
        <begin position="80"/>
        <end position="83"/>
    </location>
    <ligand>
        <name>NADP(+)</name>
        <dbReference type="ChEBI" id="CHEBI:58349"/>
    </ligand>
</feature>
<dbReference type="InterPro" id="IPR029036">
    <property type="entry name" value="P5CR_dimer"/>
</dbReference>
<evidence type="ECO:0000259" key="8">
    <source>
        <dbReference type="Pfam" id="PF14748"/>
    </source>
</evidence>
<dbReference type="FunFam" id="1.10.3730.10:FF:000001">
    <property type="entry name" value="Pyrroline-5-carboxylate reductase"/>
    <property type="match status" value="1"/>
</dbReference>
<dbReference type="Proteomes" id="UP000293719">
    <property type="component" value="Chromosome"/>
</dbReference>
<keyword evidence="4" id="KW-0963">Cytoplasm</keyword>
<protein>
    <recommendedName>
        <fullName evidence="4 5">Pyrroline-5-carboxylate reductase</fullName>
        <shortName evidence="4">P5C reductase</shortName>
        <shortName evidence="4">P5CR</shortName>
        <ecNumber evidence="4 5">1.5.1.2</ecNumber>
    </recommendedName>
    <alternativeName>
        <fullName evidence="4">PCA reductase</fullName>
    </alternativeName>
</protein>
<dbReference type="InterPro" id="IPR028939">
    <property type="entry name" value="P5C_Rdtase_cat_N"/>
</dbReference>
<dbReference type="InterPro" id="IPR008927">
    <property type="entry name" value="6-PGluconate_DH-like_C_sf"/>
</dbReference>
<dbReference type="Pfam" id="PF03807">
    <property type="entry name" value="F420_oxidored"/>
    <property type="match status" value="1"/>
</dbReference>